<feature type="signal peptide" evidence="7">
    <location>
        <begin position="1"/>
        <end position="22"/>
    </location>
</feature>
<reference evidence="9" key="2">
    <citation type="submission" date="2023-05" db="EMBL/GenBank/DDBJ databases">
        <authorList>
            <consortium name="Lawrence Berkeley National Laboratory"/>
            <person name="Steindorff A."/>
            <person name="Hensen N."/>
            <person name="Bonometti L."/>
            <person name="Westerberg I."/>
            <person name="Brannstrom I.O."/>
            <person name="Guillou S."/>
            <person name="Cros-Aarteil S."/>
            <person name="Calhoun S."/>
            <person name="Haridas S."/>
            <person name="Kuo A."/>
            <person name="Mondo S."/>
            <person name="Pangilinan J."/>
            <person name="Riley R."/>
            <person name="Labutti K."/>
            <person name="Andreopoulos B."/>
            <person name="Lipzen A."/>
            <person name="Chen C."/>
            <person name="Yanf M."/>
            <person name="Daum C."/>
            <person name="Ng V."/>
            <person name="Clum A."/>
            <person name="Ohm R."/>
            <person name="Martin F."/>
            <person name="Silar P."/>
            <person name="Natvig D."/>
            <person name="Lalanne C."/>
            <person name="Gautier V."/>
            <person name="Ament-Velasquez S.L."/>
            <person name="Kruys A."/>
            <person name="Hutchinson M.I."/>
            <person name="Powell A.J."/>
            <person name="Barry K."/>
            <person name="Miller A.N."/>
            <person name="Grigoriev I.V."/>
            <person name="Debuchy R."/>
            <person name="Gladieux P."/>
            <person name="Thoren M.H."/>
            <person name="Johannesson H."/>
        </authorList>
    </citation>
    <scope>NUCLEOTIDE SEQUENCE</scope>
    <source>
        <strain evidence="9">CBS 990.96</strain>
    </source>
</reference>
<keyword evidence="5 6" id="KW-0472">Membrane</keyword>
<evidence type="ECO:0000256" key="3">
    <source>
        <dbReference type="ARBA" id="ARBA00022692"/>
    </source>
</evidence>
<feature type="transmembrane region" description="Helical" evidence="6">
    <location>
        <begin position="38"/>
        <end position="59"/>
    </location>
</feature>
<evidence type="ECO:0000313" key="9">
    <source>
        <dbReference type="EMBL" id="KAK4227175.1"/>
    </source>
</evidence>
<accession>A0AAN7BPK5</accession>
<evidence type="ECO:0000256" key="5">
    <source>
        <dbReference type="ARBA" id="ARBA00023136"/>
    </source>
</evidence>
<evidence type="ECO:0000256" key="1">
    <source>
        <dbReference type="ARBA" id="ARBA00004651"/>
    </source>
</evidence>
<name>A0AAN7BPK5_9PEZI</name>
<evidence type="ECO:0000256" key="2">
    <source>
        <dbReference type="ARBA" id="ARBA00022475"/>
    </source>
</evidence>
<comment type="subcellular location">
    <subcellularLocation>
        <location evidence="1">Cell membrane</location>
        <topology evidence="1">Multi-pass membrane protein</topology>
    </subcellularLocation>
</comment>
<evidence type="ECO:0000259" key="8">
    <source>
        <dbReference type="Pfam" id="PF13396"/>
    </source>
</evidence>
<gene>
    <name evidence="9" type="ORF">QBC38DRAFT_200337</name>
</gene>
<keyword evidence="2" id="KW-1003">Cell membrane</keyword>
<dbReference type="AlphaFoldDB" id="A0AAN7BPK5"/>
<organism evidence="9 10">
    <name type="scientific">Podospora fimiseda</name>
    <dbReference type="NCBI Taxonomy" id="252190"/>
    <lineage>
        <taxon>Eukaryota</taxon>
        <taxon>Fungi</taxon>
        <taxon>Dikarya</taxon>
        <taxon>Ascomycota</taxon>
        <taxon>Pezizomycotina</taxon>
        <taxon>Sordariomycetes</taxon>
        <taxon>Sordariomycetidae</taxon>
        <taxon>Sordariales</taxon>
        <taxon>Podosporaceae</taxon>
        <taxon>Podospora</taxon>
    </lineage>
</organism>
<evidence type="ECO:0000256" key="4">
    <source>
        <dbReference type="ARBA" id="ARBA00022989"/>
    </source>
</evidence>
<keyword evidence="3 6" id="KW-0812">Transmembrane</keyword>
<feature type="domain" description="Cardiolipin synthase N-terminal" evidence="8">
    <location>
        <begin position="50"/>
        <end position="91"/>
    </location>
</feature>
<keyword evidence="7" id="KW-0732">Signal</keyword>
<feature type="chain" id="PRO_5042838611" description="Cardiolipin synthase N-terminal domain-containing protein" evidence="7">
    <location>
        <begin position="23"/>
        <end position="107"/>
    </location>
</feature>
<dbReference type="InterPro" id="IPR027379">
    <property type="entry name" value="CLS_N"/>
</dbReference>
<dbReference type="EMBL" id="MU865335">
    <property type="protein sequence ID" value="KAK4227175.1"/>
    <property type="molecule type" value="Genomic_DNA"/>
</dbReference>
<dbReference type="Pfam" id="PF13396">
    <property type="entry name" value="PLDc_N"/>
    <property type="match status" value="1"/>
</dbReference>
<reference evidence="9" key="1">
    <citation type="journal article" date="2023" name="Mol. Phylogenet. Evol.">
        <title>Genome-scale phylogeny and comparative genomics of the fungal order Sordariales.</title>
        <authorList>
            <person name="Hensen N."/>
            <person name="Bonometti L."/>
            <person name="Westerberg I."/>
            <person name="Brannstrom I.O."/>
            <person name="Guillou S."/>
            <person name="Cros-Aarteil S."/>
            <person name="Calhoun S."/>
            <person name="Haridas S."/>
            <person name="Kuo A."/>
            <person name="Mondo S."/>
            <person name="Pangilinan J."/>
            <person name="Riley R."/>
            <person name="LaButti K."/>
            <person name="Andreopoulos B."/>
            <person name="Lipzen A."/>
            <person name="Chen C."/>
            <person name="Yan M."/>
            <person name="Daum C."/>
            <person name="Ng V."/>
            <person name="Clum A."/>
            <person name="Steindorff A."/>
            <person name="Ohm R.A."/>
            <person name="Martin F."/>
            <person name="Silar P."/>
            <person name="Natvig D.O."/>
            <person name="Lalanne C."/>
            <person name="Gautier V."/>
            <person name="Ament-Velasquez S.L."/>
            <person name="Kruys A."/>
            <person name="Hutchinson M.I."/>
            <person name="Powell A.J."/>
            <person name="Barry K."/>
            <person name="Miller A.N."/>
            <person name="Grigoriev I.V."/>
            <person name="Debuchy R."/>
            <person name="Gladieux P."/>
            <person name="Hiltunen Thoren M."/>
            <person name="Johannesson H."/>
        </authorList>
    </citation>
    <scope>NUCLEOTIDE SEQUENCE</scope>
    <source>
        <strain evidence="9">CBS 990.96</strain>
    </source>
</reference>
<evidence type="ECO:0000256" key="6">
    <source>
        <dbReference type="SAM" id="Phobius"/>
    </source>
</evidence>
<dbReference type="GO" id="GO:0005886">
    <property type="term" value="C:plasma membrane"/>
    <property type="evidence" value="ECO:0007669"/>
    <property type="project" value="UniProtKB-SubCell"/>
</dbReference>
<evidence type="ECO:0000313" key="10">
    <source>
        <dbReference type="Proteomes" id="UP001301958"/>
    </source>
</evidence>
<keyword evidence="4 6" id="KW-1133">Transmembrane helix</keyword>
<keyword evidence="10" id="KW-1185">Reference proteome</keyword>
<evidence type="ECO:0000256" key="7">
    <source>
        <dbReference type="SAM" id="SignalP"/>
    </source>
</evidence>
<feature type="transmembrane region" description="Helical" evidence="6">
    <location>
        <begin position="71"/>
        <end position="90"/>
    </location>
</feature>
<proteinExistence type="predicted"/>
<protein>
    <recommendedName>
        <fullName evidence="8">Cardiolipin synthase N-terminal domain-containing protein</fullName>
    </recommendedName>
</protein>
<comment type="caution">
    <text evidence="9">The sequence shown here is derived from an EMBL/GenBank/DDBJ whole genome shotgun (WGS) entry which is preliminary data.</text>
</comment>
<sequence>MINNTLFSAFIAQLCLASVSLAAPVAEATGHGNSWQYGTGGGVLGLIVLVLDIMVFIEVFQSNRPASHKILWSLVVFLFPILGMLIYYLFSNRAAHNNRSGYETLAQ</sequence>
<dbReference type="Proteomes" id="UP001301958">
    <property type="component" value="Unassembled WGS sequence"/>
</dbReference>